<evidence type="ECO:0008006" key="3">
    <source>
        <dbReference type="Google" id="ProtNLM"/>
    </source>
</evidence>
<evidence type="ECO:0000313" key="1">
    <source>
        <dbReference type="EMBL" id="PPS08706.1"/>
    </source>
</evidence>
<dbReference type="EMBL" id="KZ663963">
    <property type="protein sequence ID" value="PPS08706.1"/>
    <property type="molecule type" value="Genomic_DNA"/>
</dbReference>
<dbReference type="AlphaFoldDB" id="A0A2P5XZI9"/>
<organism evidence="1 2">
    <name type="scientific">Gossypium barbadense</name>
    <name type="common">Sea Island cotton</name>
    <name type="synonym">Hibiscus barbadensis</name>
    <dbReference type="NCBI Taxonomy" id="3634"/>
    <lineage>
        <taxon>Eukaryota</taxon>
        <taxon>Viridiplantae</taxon>
        <taxon>Streptophyta</taxon>
        <taxon>Embryophyta</taxon>
        <taxon>Tracheophyta</taxon>
        <taxon>Spermatophyta</taxon>
        <taxon>Magnoliopsida</taxon>
        <taxon>eudicotyledons</taxon>
        <taxon>Gunneridae</taxon>
        <taxon>Pentapetalae</taxon>
        <taxon>rosids</taxon>
        <taxon>malvids</taxon>
        <taxon>Malvales</taxon>
        <taxon>Malvaceae</taxon>
        <taxon>Malvoideae</taxon>
        <taxon>Gossypium</taxon>
    </lineage>
</organism>
<dbReference type="PANTHER" id="PTHR33710">
    <property type="entry name" value="BNAC02G09200D PROTEIN"/>
    <property type="match status" value="1"/>
</dbReference>
<accession>A0A2P5XZI9</accession>
<dbReference type="OrthoDB" id="1113909at2759"/>
<reference evidence="1 2" key="1">
    <citation type="submission" date="2015-01" db="EMBL/GenBank/DDBJ databases">
        <title>Genome of allotetraploid Gossypium barbadense reveals genomic plasticity and fiber elongation in cotton evolution.</title>
        <authorList>
            <person name="Chen X."/>
            <person name="Liu X."/>
            <person name="Zhao B."/>
            <person name="Zheng H."/>
            <person name="Hu Y."/>
            <person name="Lu G."/>
            <person name="Yang C."/>
            <person name="Chen J."/>
            <person name="Shan C."/>
            <person name="Zhang L."/>
            <person name="Zhou Y."/>
            <person name="Wang L."/>
            <person name="Guo W."/>
            <person name="Bai Y."/>
            <person name="Ruan J."/>
            <person name="Shangguan X."/>
            <person name="Mao Y."/>
            <person name="Jiang J."/>
            <person name="Zhu Y."/>
            <person name="Lei J."/>
            <person name="Kang H."/>
            <person name="Chen S."/>
            <person name="He X."/>
            <person name="Wang R."/>
            <person name="Wang Y."/>
            <person name="Chen J."/>
            <person name="Wang L."/>
            <person name="Yu S."/>
            <person name="Wang B."/>
            <person name="Wei J."/>
            <person name="Song S."/>
            <person name="Lu X."/>
            <person name="Gao Z."/>
            <person name="Gu W."/>
            <person name="Deng X."/>
            <person name="Ma D."/>
            <person name="Wang S."/>
            <person name="Liang W."/>
            <person name="Fang L."/>
            <person name="Cai C."/>
            <person name="Zhu X."/>
            <person name="Zhou B."/>
            <person name="Zhang Y."/>
            <person name="Chen Z."/>
            <person name="Xu S."/>
            <person name="Zhu R."/>
            <person name="Wang S."/>
            <person name="Zhang T."/>
            <person name="Zhao G."/>
        </authorList>
    </citation>
    <scope>NUCLEOTIDE SEQUENCE [LARGE SCALE GENOMIC DNA]</scope>
    <source>
        <strain evidence="2">cv. Xinhai21</strain>
        <tissue evidence="1">Leaf</tissue>
    </source>
</reference>
<sequence length="197" mass="23213">MEDDSPIRFTAFYGYADPNKRQSSWNMIRRVGQSINEKWIIVGDFSAILDEAKKEGNRRKSTVLMEDFRTIVDELAMVDLKTDNAWFTWVNNREGIARVKERLDRFFMSSNTVNSFPFLETRVIRQSSSDHDAISLDTEGRRPRDGLKDPRLCFKYDRLEMKMLKRLSRKLGSAVLRTLWRRFRLWAMSLEGSSIRS</sequence>
<dbReference type="InterPro" id="IPR036691">
    <property type="entry name" value="Endo/exonu/phosph_ase_sf"/>
</dbReference>
<dbReference type="SUPFAM" id="SSF56219">
    <property type="entry name" value="DNase I-like"/>
    <property type="match status" value="1"/>
</dbReference>
<protein>
    <recommendedName>
        <fullName evidence="3">Endonuclease/exonuclease/phosphatase domain-containing protein</fullName>
    </recommendedName>
</protein>
<name>A0A2P5XZI9_GOSBA</name>
<gene>
    <name evidence="1" type="ORF">GOBAR_AA11930</name>
</gene>
<proteinExistence type="predicted"/>
<dbReference type="Proteomes" id="UP000239757">
    <property type="component" value="Unassembled WGS sequence"/>
</dbReference>
<evidence type="ECO:0000313" key="2">
    <source>
        <dbReference type="Proteomes" id="UP000239757"/>
    </source>
</evidence>
<dbReference type="Gene3D" id="3.60.10.10">
    <property type="entry name" value="Endonuclease/exonuclease/phosphatase"/>
    <property type="match status" value="1"/>
</dbReference>
<dbReference type="PANTHER" id="PTHR33710:SF64">
    <property type="entry name" value="ENDONUCLEASE_EXONUCLEASE_PHOSPHATASE DOMAIN-CONTAINING PROTEIN"/>
    <property type="match status" value="1"/>
</dbReference>